<accession>A0A1N6HJK3</accession>
<organism evidence="6 7">
    <name type="scientific">Carnobacterium alterfunditum</name>
    <dbReference type="NCBI Taxonomy" id="28230"/>
    <lineage>
        <taxon>Bacteria</taxon>
        <taxon>Bacillati</taxon>
        <taxon>Bacillota</taxon>
        <taxon>Bacilli</taxon>
        <taxon>Lactobacillales</taxon>
        <taxon>Carnobacteriaceae</taxon>
        <taxon>Carnobacterium</taxon>
    </lineage>
</organism>
<dbReference type="Gene3D" id="3.90.550.10">
    <property type="entry name" value="Spore Coat Polysaccharide Biosynthesis Protein SpsA, Chain A"/>
    <property type="match status" value="1"/>
</dbReference>
<dbReference type="PANTHER" id="PTHR43179">
    <property type="entry name" value="RHAMNOSYLTRANSFERASE WBBL"/>
    <property type="match status" value="1"/>
</dbReference>
<dbReference type="EMBL" id="FSRN01000001">
    <property type="protein sequence ID" value="SIO19859.1"/>
    <property type="molecule type" value="Genomic_DNA"/>
</dbReference>
<gene>
    <name evidence="6" type="ORF">SAMN05878443_1894</name>
</gene>
<feature type="domain" description="Glycosyltransferase 2-like" evidence="5">
    <location>
        <begin position="5"/>
        <end position="133"/>
    </location>
</feature>
<evidence type="ECO:0000313" key="6">
    <source>
        <dbReference type="EMBL" id="SIO19859.1"/>
    </source>
</evidence>
<dbReference type="InterPro" id="IPR029044">
    <property type="entry name" value="Nucleotide-diphossugar_trans"/>
</dbReference>
<evidence type="ECO:0000259" key="5">
    <source>
        <dbReference type="Pfam" id="PF00535"/>
    </source>
</evidence>
<keyword evidence="7" id="KW-1185">Reference proteome</keyword>
<dbReference type="PANTHER" id="PTHR43179:SF12">
    <property type="entry name" value="GALACTOFURANOSYLTRANSFERASE GLFT2"/>
    <property type="match status" value="1"/>
</dbReference>
<dbReference type="GO" id="GO:0016757">
    <property type="term" value="F:glycosyltransferase activity"/>
    <property type="evidence" value="ECO:0007669"/>
    <property type="project" value="UniProtKB-KW"/>
</dbReference>
<evidence type="ECO:0000256" key="2">
    <source>
        <dbReference type="ARBA" id="ARBA00006739"/>
    </source>
</evidence>
<comment type="similarity">
    <text evidence="2">Belongs to the glycosyltransferase 2 family.</text>
</comment>
<dbReference type="STRING" id="28230.SAMN05878443_1894"/>
<keyword evidence="3" id="KW-0328">Glycosyltransferase</keyword>
<name>A0A1N6HJK3_9LACT</name>
<sequence>MKIGIVILNYLNWEDTVECIQSIKTQTYDGLEIVVVDNCSNNMSIENIKKHLPNYTKIHFLQTKENLGFAKGNNVGISYCTTQLKINNVFVVNNDTIFTDELFFEKLSRIDIGNNIGAVGTEIIGSDGENQNPIEFSANFKSIIREYLFPVILFLRNIGLLKQNIKDEKKIENNENKNKNNENFILHGAAIFLTENYLNQINGFYPKTFLYYEENILGIIFKKMNLEMLYYDETSIYHKEDQSSIKSFSNQSKIKYKFGRKSVKEALKLFFAKPERIKKIVNEQKYYYDIK</sequence>
<reference evidence="7" key="1">
    <citation type="submission" date="2016-11" db="EMBL/GenBank/DDBJ databases">
        <authorList>
            <person name="Varghese N."/>
            <person name="Submissions S."/>
        </authorList>
    </citation>
    <scope>NUCLEOTIDE SEQUENCE [LARGE SCALE GENOMIC DNA]</scope>
    <source>
        <strain evidence="7">313</strain>
    </source>
</reference>
<dbReference type="Pfam" id="PF00535">
    <property type="entry name" value="Glycos_transf_2"/>
    <property type="match status" value="1"/>
</dbReference>
<keyword evidence="4 6" id="KW-0808">Transferase</keyword>
<dbReference type="AlphaFoldDB" id="A0A1N6HJK3"/>
<evidence type="ECO:0000256" key="3">
    <source>
        <dbReference type="ARBA" id="ARBA00022676"/>
    </source>
</evidence>
<comment type="pathway">
    <text evidence="1">Cell wall biogenesis; cell wall polysaccharide biosynthesis.</text>
</comment>
<dbReference type="SUPFAM" id="SSF53448">
    <property type="entry name" value="Nucleotide-diphospho-sugar transferases"/>
    <property type="match status" value="1"/>
</dbReference>
<evidence type="ECO:0000313" key="7">
    <source>
        <dbReference type="Proteomes" id="UP000184758"/>
    </source>
</evidence>
<dbReference type="eggNOG" id="COG1216">
    <property type="taxonomic scope" value="Bacteria"/>
</dbReference>
<dbReference type="InterPro" id="IPR001173">
    <property type="entry name" value="Glyco_trans_2-like"/>
</dbReference>
<dbReference type="RefSeq" id="WP_051905704.1">
    <property type="nucleotide sequence ID" value="NZ_FSRN01000001.1"/>
</dbReference>
<dbReference type="Proteomes" id="UP000184758">
    <property type="component" value="Unassembled WGS sequence"/>
</dbReference>
<dbReference type="OrthoDB" id="8936324at2"/>
<evidence type="ECO:0000256" key="4">
    <source>
        <dbReference type="ARBA" id="ARBA00022679"/>
    </source>
</evidence>
<proteinExistence type="inferred from homology"/>
<protein>
    <submittedName>
        <fullName evidence="6">Glycosyltransferase, GT2 family</fullName>
    </submittedName>
</protein>
<evidence type="ECO:0000256" key="1">
    <source>
        <dbReference type="ARBA" id="ARBA00004776"/>
    </source>
</evidence>